<dbReference type="EMBL" id="JARUPT010000594">
    <property type="protein sequence ID" value="KAK0369925.1"/>
    <property type="molecule type" value="Genomic_DNA"/>
</dbReference>
<accession>A0ABQ9PCW3</accession>
<evidence type="ECO:0000313" key="3">
    <source>
        <dbReference type="Proteomes" id="UP001169217"/>
    </source>
</evidence>
<keyword evidence="3" id="KW-1185">Reference proteome</keyword>
<feature type="compositionally biased region" description="Polar residues" evidence="1">
    <location>
        <begin position="11"/>
        <end position="22"/>
    </location>
</feature>
<name>A0ABQ9PCW3_9PEZI</name>
<dbReference type="Proteomes" id="UP001169217">
    <property type="component" value="Unassembled WGS sequence"/>
</dbReference>
<gene>
    <name evidence="2" type="ORF">CLIM01_12716</name>
</gene>
<feature type="region of interest" description="Disordered" evidence="1">
    <location>
        <begin position="1"/>
        <end position="52"/>
    </location>
</feature>
<reference evidence="2" key="1">
    <citation type="submission" date="2023-04" db="EMBL/GenBank/DDBJ databases">
        <title>Colletotrichum limetticola genome sequence.</title>
        <authorList>
            <person name="Baroncelli R."/>
        </authorList>
    </citation>
    <scope>NUCLEOTIDE SEQUENCE</scope>
    <source>
        <strain evidence="2">KLA-Anderson</strain>
    </source>
</reference>
<comment type="caution">
    <text evidence="2">The sequence shown here is derived from an EMBL/GenBank/DDBJ whole genome shotgun (WGS) entry which is preliminary data.</text>
</comment>
<organism evidence="2 3">
    <name type="scientific">Colletotrichum limetticola</name>
    <dbReference type="NCBI Taxonomy" id="1209924"/>
    <lineage>
        <taxon>Eukaryota</taxon>
        <taxon>Fungi</taxon>
        <taxon>Dikarya</taxon>
        <taxon>Ascomycota</taxon>
        <taxon>Pezizomycotina</taxon>
        <taxon>Sordariomycetes</taxon>
        <taxon>Hypocreomycetidae</taxon>
        <taxon>Glomerellales</taxon>
        <taxon>Glomerellaceae</taxon>
        <taxon>Colletotrichum</taxon>
        <taxon>Colletotrichum acutatum species complex</taxon>
    </lineage>
</organism>
<evidence type="ECO:0000256" key="1">
    <source>
        <dbReference type="SAM" id="MobiDB-lite"/>
    </source>
</evidence>
<evidence type="ECO:0000313" key="2">
    <source>
        <dbReference type="EMBL" id="KAK0369925.1"/>
    </source>
</evidence>
<feature type="compositionally biased region" description="Basic and acidic residues" evidence="1">
    <location>
        <begin position="235"/>
        <end position="244"/>
    </location>
</feature>
<proteinExistence type="predicted"/>
<feature type="region of interest" description="Disordered" evidence="1">
    <location>
        <begin position="235"/>
        <end position="268"/>
    </location>
</feature>
<protein>
    <submittedName>
        <fullName evidence="2">Uncharacterized protein</fullName>
    </submittedName>
</protein>
<sequence length="327" mass="36910">MMNAPLRLLPATSTNSALTTSRPLVANGGPKEPGRAQSCHEQVSDVGGSGGNVNTTGSRELNMVMWSSAPNDHSPADAVNVPLCNGQTHRTRSDAPGFHNNPLNVQDITPDCARSNTLTTFDGLTCEDRRIELCRTFHERRFDAMIYSQPDALPPPHGILINASPSSVSAARASKKTCRPFYLRLDPRIHWPHDHSDEWFEQKMEEIKARGGRKANFGKATRRMKVRRIAAEQREAEEAAERVPAEGQNRAQLARSKPPEPWSHHRPMDFGDVPPHELPSYVQKNASWMRATDWMRKSRDICMQAAKLEAEHKPWKHLFNRNRRKCY</sequence>